<organism evidence="1">
    <name type="scientific">Paenibacillus sp. AN1007</name>
    <dbReference type="NCBI Taxonomy" id="3151385"/>
    <lineage>
        <taxon>Bacteria</taxon>
        <taxon>Bacillati</taxon>
        <taxon>Bacillota</taxon>
        <taxon>Bacilli</taxon>
        <taxon>Bacillales</taxon>
        <taxon>Paenibacillaceae</taxon>
        <taxon>Paenibacillus</taxon>
    </lineage>
</organism>
<sequence>MKIEPTKEFACTLGVMLGSKLIWYKHFQLFCDDIILEYAKPPYWIIELAAVRYQGTAIEIVNKYIRSEPFITYYNSKHCDQYIACLYIKYARRELSWASLLLEAGQYADGCEAVKEPCEYFYELLTEYEAEEFDIELEHKQREEIQDKFRNEIDEVQEMYDVFRVYFKQYIQKEREASKP</sequence>
<accession>A0AAU8N9L8</accession>
<evidence type="ECO:0000313" key="1">
    <source>
        <dbReference type="EMBL" id="XCP93195.1"/>
    </source>
</evidence>
<dbReference type="EMBL" id="CP159992">
    <property type="protein sequence ID" value="XCP93195.1"/>
    <property type="molecule type" value="Genomic_DNA"/>
</dbReference>
<reference evidence="1" key="1">
    <citation type="submission" date="2024-05" db="EMBL/GenBank/DDBJ databases">
        <title>Draft genome assemblies of 36 bacteria isolated from hibernating arctic ground squirrels.</title>
        <authorList>
            <person name="McKee H."/>
            <person name="Mullen L."/>
            <person name="Drown D.M."/>
            <person name="Duddleston K.N."/>
        </authorList>
    </citation>
    <scope>NUCLEOTIDE SEQUENCE</scope>
    <source>
        <strain evidence="1">AN1007</strain>
    </source>
</reference>
<evidence type="ECO:0008006" key="2">
    <source>
        <dbReference type="Google" id="ProtNLM"/>
    </source>
</evidence>
<dbReference type="AlphaFoldDB" id="A0AAU8N9L8"/>
<protein>
    <recommendedName>
        <fullName evidence="2">IDEAL domain-containing protein</fullName>
    </recommendedName>
</protein>
<name>A0AAU8N9L8_9BACL</name>
<dbReference type="RefSeq" id="WP_366289797.1">
    <property type="nucleotide sequence ID" value="NZ_CP159992.1"/>
</dbReference>
<gene>
    <name evidence="1" type="ORF">ABXS70_18375</name>
</gene>
<proteinExistence type="predicted"/>